<reference evidence="1 2" key="1">
    <citation type="submission" date="2012-06" db="EMBL/GenBank/DDBJ databases">
        <title>Genomic anatomy of Escherichia coli O157:H7 outbreaks.</title>
        <authorList>
            <person name="Eppinger M."/>
            <person name="Daugherty S."/>
            <person name="Agrawal S."/>
            <person name="Galens K."/>
            <person name="Tallon L."/>
            <person name="Shefchek K."/>
            <person name="Parankush S."/>
            <person name="Cebula T.A."/>
            <person name="Feng P."/>
            <person name="Soderlund R."/>
            <person name="Mammel M.K."/>
            <person name="DebRoy C."/>
            <person name="Dudley E.G."/>
            <person name="Tarr P.I."/>
            <person name="Fraser-Liggett C."/>
            <person name="Ravel J."/>
        </authorList>
    </citation>
    <scope>NUCLEOTIDE SEQUENCE [LARGE SCALE GENOMIC DNA]</scope>
    <source>
        <strain evidence="1 2">EC1870</strain>
    </source>
</reference>
<feature type="non-terminal residue" evidence="1">
    <location>
        <position position="1"/>
    </location>
</feature>
<dbReference type="Proteomes" id="UP000006789">
    <property type="component" value="Unassembled WGS sequence"/>
</dbReference>
<evidence type="ECO:0000313" key="1">
    <source>
        <dbReference type="EMBL" id="EKJ47258.1"/>
    </source>
</evidence>
<dbReference type="AlphaFoldDB" id="A0AAV3HCU9"/>
<gene>
    <name evidence="1" type="ORF">ECEC1870_1543</name>
</gene>
<organism evidence="1 2">
    <name type="scientific">Escherichia coli EC1870</name>
    <dbReference type="NCBI Taxonomy" id="1005554"/>
    <lineage>
        <taxon>Bacteria</taxon>
        <taxon>Pseudomonadati</taxon>
        <taxon>Pseudomonadota</taxon>
        <taxon>Gammaproteobacteria</taxon>
        <taxon>Enterobacterales</taxon>
        <taxon>Enterobacteriaceae</taxon>
        <taxon>Escherichia</taxon>
    </lineage>
</organism>
<name>A0AAV3HCU9_ECOLX</name>
<comment type="caution">
    <text evidence="1">The sequence shown here is derived from an EMBL/GenBank/DDBJ whole genome shotgun (WGS) entry which is preliminary data.</text>
</comment>
<dbReference type="EMBL" id="AMVG01000215">
    <property type="protein sequence ID" value="EKJ47258.1"/>
    <property type="molecule type" value="Genomic_DNA"/>
</dbReference>
<accession>A0AAV3HCU9</accession>
<evidence type="ECO:0000313" key="2">
    <source>
        <dbReference type="Proteomes" id="UP000006789"/>
    </source>
</evidence>
<proteinExistence type="predicted"/>
<protein>
    <submittedName>
        <fullName evidence="1">Uncharacterized protein</fullName>
    </submittedName>
</protein>
<sequence length="38" mass="4146">FSAPPQILAASTVFFCPIPETKKWWVMVSFGVTAAGLF</sequence>